<proteinExistence type="predicted"/>
<evidence type="ECO:0000313" key="2">
    <source>
        <dbReference type="EMBL" id="GEZ44336.1"/>
    </source>
</evidence>
<protein>
    <submittedName>
        <fullName evidence="2">RNA-directed DNA polymerase, eukaryota</fullName>
    </submittedName>
</protein>
<dbReference type="AlphaFoldDB" id="A0A699IFT4"/>
<evidence type="ECO:0000259" key="1">
    <source>
        <dbReference type="Pfam" id="PF03372"/>
    </source>
</evidence>
<dbReference type="PANTHER" id="PTHR33116">
    <property type="entry name" value="REVERSE TRANSCRIPTASE ZINC-BINDING DOMAIN-CONTAINING PROTEIN-RELATED-RELATED"/>
    <property type="match status" value="1"/>
</dbReference>
<keyword evidence="2" id="KW-0548">Nucleotidyltransferase</keyword>
<dbReference type="Gene3D" id="3.60.10.10">
    <property type="entry name" value="Endonuclease/exonuclease/phosphatase"/>
    <property type="match status" value="1"/>
</dbReference>
<dbReference type="PANTHER" id="PTHR33116:SF79">
    <property type="entry name" value="REVERSE TRANSCRIPTASE DOMAIN, ZINC FINGER, CCHC-TYPE-RELATED"/>
    <property type="match status" value="1"/>
</dbReference>
<accession>A0A699IFT4</accession>
<dbReference type="GO" id="GO:0003964">
    <property type="term" value="F:RNA-directed DNA polymerase activity"/>
    <property type="evidence" value="ECO:0007669"/>
    <property type="project" value="UniProtKB-KW"/>
</dbReference>
<keyword evidence="2" id="KW-0695">RNA-directed DNA polymerase</keyword>
<dbReference type="Pfam" id="PF03372">
    <property type="entry name" value="Exo_endo_phos"/>
    <property type="match status" value="1"/>
</dbReference>
<gene>
    <name evidence="2" type="ORF">Tci_516309</name>
</gene>
<sequence>DYNSLKLPPSLYDFYLTVVLSLLICQARATISNVKILLVSIYAPQQLAYKRDLWEYMSTLIGRWNGEVILMGDFNKVRFRDERRGSVFNQSSARVFNHFISTSGLVDVKLEGFSFTWSHPSATKMRKLDRFLVSEGVVSLFPSIMAICLDRHLSDHRPILLRDVQLDFGHVPFRFYNSWFSFDGFDEMVEQTWQSFSHSDRNGMIRLKKKLQDLKSIIRQWLKDKRILLSSSKQAIKDELCDIDKELDLGVVTDTSLARRLELKGQLQDIQEKEIADFIQKSKNDPQAVKEAFHNHFETRFKEPTSSSLKINFPFPNRLSQDQANELERIVSRDEIRMAVWNCGNNKSPGPDGYTFEFFKKYWGFIGLDFCEAVEHFFVHGAFSKGCNSSFIALIPKDYLFDVLEAFGFDLTWCQWIRGTCCFTKASILVNESPSNEFHFHCGLKQGNPLAPFLFILVMESLHLSFSRVVEVGIFKGEWSSENLRGIIYVLKCFFLASGLQINIHKSQLLGVGVPRSDIETAASSIGCSIMGNQFRYLGVMVGGNMSCHKAWADVVFKLRSRVSKWKAKTLCIGGRLTLLKSVLGASPLYNMSTFKASKGVLKEM</sequence>
<dbReference type="EMBL" id="BKCJ010279556">
    <property type="protein sequence ID" value="GEZ44336.1"/>
    <property type="molecule type" value="Genomic_DNA"/>
</dbReference>
<feature type="non-terminal residue" evidence="2">
    <location>
        <position position="1"/>
    </location>
</feature>
<keyword evidence="2" id="KW-0808">Transferase</keyword>
<dbReference type="InterPro" id="IPR005135">
    <property type="entry name" value="Endo/exonuclease/phosphatase"/>
</dbReference>
<dbReference type="InterPro" id="IPR036691">
    <property type="entry name" value="Endo/exonu/phosph_ase_sf"/>
</dbReference>
<organism evidence="2">
    <name type="scientific">Tanacetum cinerariifolium</name>
    <name type="common">Dalmatian daisy</name>
    <name type="synonym">Chrysanthemum cinerariifolium</name>
    <dbReference type="NCBI Taxonomy" id="118510"/>
    <lineage>
        <taxon>Eukaryota</taxon>
        <taxon>Viridiplantae</taxon>
        <taxon>Streptophyta</taxon>
        <taxon>Embryophyta</taxon>
        <taxon>Tracheophyta</taxon>
        <taxon>Spermatophyta</taxon>
        <taxon>Magnoliopsida</taxon>
        <taxon>eudicotyledons</taxon>
        <taxon>Gunneridae</taxon>
        <taxon>Pentapetalae</taxon>
        <taxon>asterids</taxon>
        <taxon>campanulids</taxon>
        <taxon>Asterales</taxon>
        <taxon>Asteraceae</taxon>
        <taxon>Asteroideae</taxon>
        <taxon>Anthemideae</taxon>
        <taxon>Anthemidinae</taxon>
        <taxon>Tanacetum</taxon>
    </lineage>
</organism>
<comment type="caution">
    <text evidence="2">The sequence shown here is derived from an EMBL/GenBank/DDBJ whole genome shotgun (WGS) entry which is preliminary data.</text>
</comment>
<feature type="domain" description="Endonuclease/exonuclease/phosphatase" evidence="1">
    <location>
        <begin position="65"/>
        <end position="156"/>
    </location>
</feature>
<reference evidence="2" key="1">
    <citation type="journal article" date="2019" name="Sci. Rep.">
        <title>Draft genome of Tanacetum cinerariifolium, the natural source of mosquito coil.</title>
        <authorList>
            <person name="Yamashiro T."/>
            <person name="Shiraishi A."/>
            <person name="Satake H."/>
            <person name="Nakayama K."/>
        </authorList>
    </citation>
    <scope>NUCLEOTIDE SEQUENCE</scope>
</reference>
<name>A0A699IFT4_TANCI</name>
<dbReference type="SUPFAM" id="SSF56219">
    <property type="entry name" value="DNase I-like"/>
    <property type="match status" value="1"/>
</dbReference>